<dbReference type="InterPro" id="IPR027417">
    <property type="entry name" value="P-loop_NTPase"/>
</dbReference>
<reference evidence="3 4" key="1">
    <citation type="journal article" date="2017" name="Environ. Microbiol.">
        <title>Decay of the glycolytic pathway and adaptation to intranuclear parasitism within Enterocytozoonidae microsporidia.</title>
        <authorList>
            <person name="Wiredu Boakye D."/>
            <person name="Jaroenlak P."/>
            <person name="Prachumwat A."/>
            <person name="Williams T.A."/>
            <person name="Bateman K.S."/>
            <person name="Itsathitphaisarn O."/>
            <person name="Sritunyalucksana K."/>
            <person name="Paszkiewicz K.H."/>
            <person name="Moore K.A."/>
            <person name="Stentiford G.D."/>
            <person name="Williams B.A."/>
        </authorList>
    </citation>
    <scope>NUCLEOTIDE SEQUENCE [LARGE SCALE GENOMIC DNA]</scope>
    <source>
        <strain evidence="3 4">TH1</strain>
    </source>
</reference>
<evidence type="ECO:0000313" key="4">
    <source>
        <dbReference type="Proteomes" id="UP000192758"/>
    </source>
</evidence>
<dbReference type="EMBL" id="MNPJ01000024">
    <property type="protein sequence ID" value="OQS53895.1"/>
    <property type="molecule type" value="Genomic_DNA"/>
</dbReference>
<accession>A0A1W0E3S4</accession>
<dbReference type="VEuPathDB" id="MicrosporidiaDB:EHP00_717"/>
<dbReference type="InterPro" id="IPR020849">
    <property type="entry name" value="Small_GTPase_Ras-type"/>
</dbReference>
<dbReference type="InterPro" id="IPR001806">
    <property type="entry name" value="Small_GTPase"/>
</dbReference>
<dbReference type="CDD" id="cd00882">
    <property type="entry name" value="Ras_like_GTPase"/>
    <property type="match status" value="1"/>
</dbReference>
<dbReference type="PROSITE" id="PS51257">
    <property type="entry name" value="PROKAR_LIPOPROTEIN"/>
    <property type="match status" value="1"/>
</dbReference>
<sequence length="203" mass="23459">MENYKTYDDLVLKNKDKVYQVTLLGAYGCGKTSLLNKFIYGKKENTEIMSRAIENKKTNKSTIKIYHNEEKNVYLRFFDPSCHKEYTRLRDLTIPVSDYVVLMYAIDNREGFYEAQHVFSDIIKRKGKKGVKVLICATKTDKLGVCEEVSFEEGKLLGKEMNVIGRGGVSVVVDFNIKEIFDVIIKDILKKENPPKHKNFFCC</sequence>
<dbReference type="AlphaFoldDB" id="A0A1W0E3S4"/>
<comment type="caution">
    <text evidence="3">The sequence shown here is derived from an EMBL/GenBank/DDBJ whole genome shotgun (WGS) entry which is preliminary data.</text>
</comment>
<dbReference type="PRINTS" id="PR00449">
    <property type="entry name" value="RASTRNSFRMNG"/>
</dbReference>
<evidence type="ECO:0000313" key="3">
    <source>
        <dbReference type="EMBL" id="OQS53895.1"/>
    </source>
</evidence>
<dbReference type="PROSITE" id="PS51419">
    <property type="entry name" value="RAB"/>
    <property type="match status" value="1"/>
</dbReference>
<dbReference type="Gene3D" id="3.40.50.300">
    <property type="entry name" value="P-loop containing nucleotide triphosphate hydrolases"/>
    <property type="match status" value="1"/>
</dbReference>
<protein>
    <submittedName>
        <fullName evidence="3">RASD2</fullName>
    </submittedName>
</protein>
<keyword evidence="2" id="KW-0342">GTP-binding</keyword>
<proteinExistence type="predicted"/>
<dbReference type="GO" id="GO:0005525">
    <property type="term" value="F:GTP binding"/>
    <property type="evidence" value="ECO:0007669"/>
    <property type="project" value="UniProtKB-KW"/>
</dbReference>
<dbReference type="Proteomes" id="UP000192758">
    <property type="component" value="Unassembled WGS sequence"/>
</dbReference>
<dbReference type="PROSITE" id="PS51421">
    <property type="entry name" value="RAS"/>
    <property type="match status" value="1"/>
</dbReference>
<dbReference type="GO" id="GO:0016020">
    <property type="term" value="C:membrane"/>
    <property type="evidence" value="ECO:0007669"/>
    <property type="project" value="InterPro"/>
</dbReference>
<evidence type="ECO:0000256" key="2">
    <source>
        <dbReference type="ARBA" id="ARBA00023134"/>
    </source>
</evidence>
<dbReference type="OrthoDB" id="8830751at2759"/>
<name>A0A1W0E3S4_9MICR</name>
<gene>
    <name evidence="3" type="primary">RASD2</name>
    <name evidence="3" type="ORF">EHP00_717</name>
</gene>
<dbReference type="SUPFAM" id="SSF52540">
    <property type="entry name" value="P-loop containing nucleoside triphosphate hydrolases"/>
    <property type="match status" value="1"/>
</dbReference>
<keyword evidence="4" id="KW-1185">Reference proteome</keyword>
<dbReference type="SMART" id="SM00175">
    <property type="entry name" value="RAB"/>
    <property type="match status" value="1"/>
</dbReference>
<dbReference type="STRING" id="646526.A0A1W0E3S4"/>
<dbReference type="SMART" id="SM00173">
    <property type="entry name" value="RAS"/>
    <property type="match status" value="1"/>
</dbReference>
<dbReference type="PANTHER" id="PTHR24070">
    <property type="entry name" value="RAS, DI-RAS, AND RHEB FAMILY MEMBERS OF SMALL GTPASE SUPERFAMILY"/>
    <property type="match status" value="1"/>
</dbReference>
<keyword evidence="1" id="KW-0547">Nucleotide-binding</keyword>
<organism evidence="3 4">
    <name type="scientific">Ecytonucleospora hepatopenaei</name>
    <dbReference type="NCBI Taxonomy" id="646526"/>
    <lineage>
        <taxon>Eukaryota</taxon>
        <taxon>Fungi</taxon>
        <taxon>Fungi incertae sedis</taxon>
        <taxon>Microsporidia</taxon>
        <taxon>Enterocytozoonidae</taxon>
        <taxon>Ecytonucleospora</taxon>
    </lineage>
</organism>
<evidence type="ECO:0000256" key="1">
    <source>
        <dbReference type="ARBA" id="ARBA00022741"/>
    </source>
</evidence>
<dbReference type="GO" id="GO:0007165">
    <property type="term" value="P:signal transduction"/>
    <property type="evidence" value="ECO:0007669"/>
    <property type="project" value="InterPro"/>
</dbReference>
<dbReference type="Pfam" id="PF00071">
    <property type="entry name" value="Ras"/>
    <property type="match status" value="1"/>
</dbReference>
<dbReference type="GO" id="GO:0003924">
    <property type="term" value="F:GTPase activity"/>
    <property type="evidence" value="ECO:0007669"/>
    <property type="project" value="InterPro"/>
</dbReference>
<dbReference type="SMART" id="SM00174">
    <property type="entry name" value="RHO"/>
    <property type="match status" value="1"/>
</dbReference>